<reference evidence="2" key="2">
    <citation type="submission" date="2015-06" db="UniProtKB">
        <authorList>
            <consortium name="EnsemblMetazoa"/>
        </authorList>
    </citation>
    <scope>IDENTIFICATION</scope>
</reference>
<feature type="compositionally biased region" description="Polar residues" evidence="1">
    <location>
        <begin position="14"/>
        <end position="28"/>
    </location>
</feature>
<evidence type="ECO:0000256" key="1">
    <source>
        <dbReference type="SAM" id="MobiDB-lite"/>
    </source>
</evidence>
<organism evidence="2 3">
    <name type="scientific">Tetranychus urticae</name>
    <name type="common">Two-spotted spider mite</name>
    <dbReference type="NCBI Taxonomy" id="32264"/>
    <lineage>
        <taxon>Eukaryota</taxon>
        <taxon>Metazoa</taxon>
        <taxon>Ecdysozoa</taxon>
        <taxon>Arthropoda</taxon>
        <taxon>Chelicerata</taxon>
        <taxon>Arachnida</taxon>
        <taxon>Acari</taxon>
        <taxon>Acariformes</taxon>
        <taxon>Trombidiformes</taxon>
        <taxon>Prostigmata</taxon>
        <taxon>Eleutherengona</taxon>
        <taxon>Raphignathae</taxon>
        <taxon>Tetranychoidea</taxon>
        <taxon>Tetranychidae</taxon>
        <taxon>Tetranychus</taxon>
    </lineage>
</organism>
<name>T1JR83_TETUR</name>
<proteinExistence type="predicted"/>
<dbReference type="AlphaFoldDB" id="T1JR83"/>
<protein>
    <submittedName>
        <fullName evidence="2">Uncharacterized protein</fullName>
    </submittedName>
</protein>
<keyword evidence="3" id="KW-1185">Reference proteome</keyword>
<feature type="region of interest" description="Disordered" evidence="1">
    <location>
        <begin position="1"/>
        <end position="28"/>
    </location>
</feature>
<dbReference type="EnsemblMetazoa" id="tetur01g05960.1">
    <property type="protein sequence ID" value="tetur01g05960.1"/>
    <property type="gene ID" value="tetur01g05960"/>
</dbReference>
<sequence>MLFATTQKMDKKSFQSTNVSQLGKLTLP</sequence>
<dbReference type="EMBL" id="CAEY01000446">
    <property type="status" value="NOT_ANNOTATED_CDS"/>
    <property type="molecule type" value="Genomic_DNA"/>
</dbReference>
<accession>T1JR83</accession>
<evidence type="ECO:0000313" key="2">
    <source>
        <dbReference type="EnsemblMetazoa" id="tetur01g05960.1"/>
    </source>
</evidence>
<reference evidence="3" key="1">
    <citation type="submission" date="2011-08" db="EMBL/GenBank/DDBJ databases">
        <authorList>
            <person name="Rombauts S."/>
        </authorList>
    </citation>
    <scope>NUCLEOTIDE SEQUENCE</scope>
    <source>
        <strain evidence="3">London</strain>
    </source>
</reference>
<evidence type="ECO:0000313" key="3">
    <source>
        <dbReference type="Proteomes" id="UP000015104"/>
    </source>
</evidence>
<dbReference type="HOGENOM" id="CLU_3413333_0_0_1"/>
<dbReference type="Proteomes" id="UP000015104">
    <property type="component" value="Unassembled WGS sequence"/>
</dbReference>